<dbReference type="EMBL" id="LOBU02000001">
    <property type="protein sequence ID" value="OKA11473.1"/>
    <property type="molecule type" value="Genomic_DNA"/>
</dbReference>
<feature type="domain" description="Acyl-CoA dehydrogenase/oxidase C-terminal" evidence="5">
    <location>
        <begin position="184"/>
        <end position="308"/>
    </location>
</feature>
<dbReference type="SUPFAM" id="SSF47203">
    <property type="entry name" value="Acyl-CoA dehydrogenase C-terminal domain-like"/>
    <property type="match status" value="1"/>
</dbReference>
<accession>A0A154MWQ3</accession>
<dbReference type="InterPro" id="IPR050741">
    <property type="entry name" value="Acyl-CoA_dehydrogenase"/>
</dbReference>
<keyword evidence="4" id="KW-0560">Oxidoreductase</keyword>
<dbReference type="Proteomes" id="UP000076321">
    <property type="component" value="Unassembled WGS sequence"/>
</dbReference>
<dbReference type="GO" id="GO:0003995">
    <property type="term" value="F:acyl-CoA dehydrogenase activity"/>
    <property type="evidence" value="ECO:0007669"/>
    <property type="project" value="TreeGrafter"/>
</dbReference>
<dbReference type="PANTHER" id="PTHR48083">
    <property type="entry name" value="MEDIUM-CHAIN SPECIFIC ACYL-COA DEHYDROGENASE, MITOCHONDRIAL-RELATED"/>
    <property type="match status" value="1"/>
</dbReference>
<name>A0A154MWQ3_9PSEU</name>
<reference evidence="7 9" key="2">
    <citation type="submission" date="2016-11" db="EMBL/GenBank/DDBJ databases">
        <title>Genome sequencing of Amycolatopsis regifaucium.</title>
        <authorList>
            <person name="Mayilraj S."/>
            <person name="Kaur N."/>
        </authorList>
    </citation>
    <scope>NUCLEOTIDE SEQUENCE [LARGE SCALE GENOMIC DNA]</scope>
    <source>
        <strain evidence="7 9">GY080</strain>
    </source>
</reference>
<dbReference type="InterPro" id="IPR009075">
    <property type="entry name" value="AcylCo_DH/oxidase_C"/>
</dbReference>
<evidence type="ECO:0000256" key="3">
    <source>
        <dbReference type="ARBA" id="ARBA00022827"/>
    </source>
</evidence>
<protein>
    <submittedName>
        <fullName evidence="6">Acyl-CoA dehydrogenase</fullName>
    </submittedName>
</protein>
<proteinExistence type="inferred from homology"/>
<evidence type="ECO:0000313" key="8">
    <source>
        <dbReference type="Proteomes" id="UP000076321"/>
    </source>
</evidence>
<dbReference type="GO" id="GO:0033539">
    <property type="term" value="P:fatty acid beta-oxidation using acyl-CoA dehydrogenase"/>
    <property type="evidence" value="ECO:0007669"/>
    <property type="project" value="TreeGrafter"/>
</dbReference>
<keyword evidence="3" id="KW-0274">FAD</keyword>
<dbReference type="InterPro" id="IPR009100">
    <property type="entry name" value="AcylCoA_DH/oxidase_NM_dom_sf"/>
</dbReference>
<dbReference type="OrthoDB" id="107064at2"/>
<comment type="similarity">
    <text evidence="1">Belongs to the acyl-CoA dehydrogenase family.</text>
</comment>
<organism evidence="6 8">
    <name type="scientific">Amycolatopsis regifaucium</name>
    <dbReference type="NCBI Taxonomy" id="546365"/>
    <lineage>
        <taxon>Bacteria</taxon>
        <taxon>Bacillati</taxon>
        <taxon>Actinomycetota</taxon>
        <taxon>Actinomycetes</taxon>
        <taxon>Pseudonocardiales</taxon>
        <taxon>Pseudonocardiaceae</taxon>
        <taxon>Amycolatopsis</taxon>
    </lineage>
</organism>
<evidence type="ECO:0000259" key="5">
    <source>
        <dbReference type="Pfam" id="PF00441"/>
    </source>
</evidence>
<dbReference type="RefSeq" id="WP_061983609.1">
    <property type="nucleotide sequence ID" value="NZ_FOPQ01000004.1"/>
</dbReference>
<evidence type="ECO:0000256" key="4">
    <source>
        <dbReference type="ARBA" id="ARBA00023002"/>
    </source>
</evidence>
<dbReference type="Gene3D" id="2.40.110.10">
    <property type="entry name" value="Butyryl-CoA Dehydrogenase, subunit A, domain 2"/>
    <property type="match status" value="1"/>
</dbReference>
<dbReference type="Proteomes" id="UP000186883">
    <property type="component" value="Unassembled WGS sequence"/>
</dbReference>
<dbReference type="AlphaFoldDB" id="A0A154MWQ3"/>
<evidence type="ECO:0000313" key="6">
    <source>
        <dbReference type="EMBL" id="KZB88363.1"/>
    </source>
</evidence>
<dbReference type="InterPro" id="IPR036250">
    <property type="entry name" value="AcylCo_DH-like_C"/>
</dbReference>
<keyword evidence="9" id="KW-1185">Reference proteome</keyword>
<sequence>MKTLLEPAAPEPLPEPRTVETITAMVRLLMQNGVLDLPLPGGGDTWGRWTTLAGLGRRDLVLGRLAEGHTDALAILAEAGREPVPDALYGVWAARSGGTGAAVVGGALTGTVRFCTGAQVLDRALVMADYEDGPPILLEVGLDEPGVQPLPETWQAIGMDASDSGDVRFDGVPMTSDHIVAEPGWYLSRPGFGLGGAGVAAVWLGGCAAVVDSVTAYLRARGAADDHQYAHLGALHTALHQADALLVRTAEVVDTEQDEDLPLLTGFCRAAVEHAARQVLDIAPEITGPTALCRDRRLPRQLADLMVYVRQHHGARDLAALAVELLKDGRR</sequence>
<gene>
    <name evidence="7" type="ORF">ATP06_0201065</name>
    <name evidence="6" type="ORF">AVL48_20675</name>
</gene>
<dbReference type="PANTHER" id="PTHR48083:SF37">
    <property type="entry name" value="DEHYDROGENASE, PUTATIVE-RELATED"/>
    <property type="match status" value="1"/>
</dbReference>
<evidence type="ECO:0000313" key="9">
    <source>
        <dbReference type="Proteomes" id="UP000186883"/>
    </source>
</evidence>
<keyword evidence="2" id="KW-0285">Flavoprotein</keyword>
<dbReference type="Pfam" id="PF00441">
    <property type="entry name" value="Acyl-CoA_dh_1"/>
    <property type="match status" value="1"/>
</dbReference>
<evidence type="ECO:0000256" key="2">
    <source>
        <dbReference type="ARBA" id="ARBA00022630"/>
    </source>
</evidence>
<dbReference type="Gene3D" id="1.20.140.10">
    <property type="entry name" value="Butyryl-CoA Dehydrogenase, subunit A, domain 3"/>
    <property type="match status" value="1"/>
</dbReference>
<evidence type="ECO:0000313" key="7">
    <source>
        <dbReference type="EMBL" id="OKA11473.1"/>
    </source>
</evidence>
<dbReference type="EMBL" id="LQCI01000002">
    <property type="protein sequence ID" value="KZB88363.1"/>
    <property type="molecule type" value="Genomic_DNA"/>
</dbReference>
<reference evidence="6 8" key="1">
    <citation type="submission" date="2015-12" db="EMBL/GenBank/DDBJ databases">
        <title>Amycolatopsis regifaucium genome sequencing and assembly.</title>
        <authorList>
            <person name="Mayilraj S."/>
        </authorList>
    </citation>
    <scope>NUCLEOTIDE SEQUENCE [LARGE SCALE GENOMIC DNA]</scope>
    <source>
        <strain evidence="6 8">GY080</strain>
    </source>
</reference>
<evidence type="ECO:0000256" key="1">
    <source>
        <dbReference type="ARBA" id="ARBA00009347"/>
    </source>
</evidence>
<dbReference type="InterPro" id="IPR046373">
    <property type="entry name" value="Acyl-CoA_Oxase/DH_mid-dom_sf"/>
</dbReference>
<dbReference type="GO" id="GO:0005737">
    <property type="term" value="C:cytoplasm"/>
    <property type="evidence" value="ECO:0007669"/>
    <property type="project" value="TreeGrafter"/>
</dbReference>
<dbReference type="SUPFAM" id="SSF56645">
    <property type="entry name" value="Acyl-CoA dehydrogenase NM domain-like"/>
    <property type="match status" value="1"/>
</dbReference>
<comment type="caution">
    <text evidence="6">The sequence shown here is derived from an EMBL/GenBank/DDBJ whole genome shotgun (WGS) entry which is preliminary data.</text>
</comment>